<comment type="subunit">
    <text evidence="4">Homodimer.</text>
</comment>
<comment type="caution">
    <text evidence="14">The sequence shown here is derived from an EMBL/GenBank/DDBJ whole genome shotgun (WGS) entry which is preliminary data.</text>
</comment>
<protein>
    <recommendedName>
        <fullName evidence="6">Exopolyphosphatase</fullName>
        <ecNumber evidence="5">3.6.1.11</ecNumber>
    </recommendedName>
</protein>
<dbReference type="OrthoDB" id="9793035at2"/>
<dbReference type="NCBIfam" id="NF008108">
    <property type="entry name" value="PRK10854.1"/>
    <property type="match status" value="1"/>
</dbReference>
<dbReference type="Pfam" id="PF02541">
    <property type="entry name" value="Ppx-GppA"/>
    <property type="match status" value="1"/>
</dbReference>
<keyword evidence="10" id="KW-0472">Membrane</keyword>
<comment type="subcellular location">
    <subcellularLocation>
        <location evidence="2">Cell membrane</location>
        <topology evidence="2">Peripheral membrane protein</topology>
    </subcellularLocation>
</comment>
<dbReference type="InterPro" id="IPR022371">
    <property type="entry name" value="Exopolyphosphatase"/>
</dbReference>
<sequence length="513" mass="57731">MPIHDKFPRPQEFAAVDLGSNSFHMVIARVVDGAMQIIGRLKQRVRLADGLGEDNMLSEEAMARGLSCLSLFAERLQGFAPSSVCIVGTHALRQALNAADFLKRAEKVIPYPIEIISGNEEARLIFMGVEHTQPEKERKLVIDIGGGSTELVIGENFEPKLVESRRMGCVSFAQIYFPGGAISRENFARARMAAAQKLETLAWQFRIQGWNVAMGASGTIKAAHEALLAMGEKDGIITPERLDKLVAEVLKYRSFSALSLPGLSEERKAVFVPGLAILCGVFDALAVRELRLSDGALREGVLYEMEGRFRHQDVRSRTASSLASQYNIDSDQARRVLETTMLMYDQWRAQQPKLANPQLEALLRWAAMLHEVGLNINHSGLHRHSAYILQHSDLPGFNQEQQTLMATLVRHHRKAMKLDELPRFTLFKKKQYLPLIQLLRLGVLLNNQRQATTTPPSLILITDDNHWTLRFPHDWFSQNALVLLDLEKEQQYWEAVAGWRLKIEEARSPDIAA</sequence>
<dbReference type="EC" id="3.6.1.11" evidence="5"/>
<dbReference type="InterPro" id="IPR050273">
    <property type="entry name" value="GppA/Ppx_hydrolase"/>
</dbReference>
<dbReference type="GO" id="GO:0006798">
    <property type="term" value="P:polyphosphate catabolic process"/>
    <property type="evidence" value="ECO:0007669"/>
    <property type="project" value="TreeGrafter"/>
</dbReference>
<dbReference type="SUPFAM" id="SSF109604">
    <property type="entry name" value="HD-domain/PDEase-like"/>
    <property type="match status" value="1"/>
</dbReference>
<evidence type="ECO:0000256" key="4">
    <source>
        <dbReference type="ARBA" id="ARBA00011738"/>
    </source>
</evidence>
<gene>
    <name evidence="14" type="primary">ppx</name>
    <name evidence="14" type="ORF">GJV78_06265</name>
</gene>
<keyword evidence="7" id="KW-1003">Cell membrane</keyword>
<dbReference type="RefSeq" id="WP_155107519.1">
    <property type="nucleotide sequence ID" value="NZ_WMJZ01000006.1"/>
</dbReference>
<dbReference type="InterPro" id="IPR048950">
    <property type="entry name" value="Ppx_GppA_C"/>
</dbReference>
<evidence type="ECO:0000256" key="6">
    <source>
        <dbReference type="ARBA" id="ARBA00020416"/>
    </source>
</evidence>
<evidence type="ECO:0000256" key="11">
    <source>
        <dbReference type="ARBA" id="ARBA00047607"/>
    </source>
</evidence>
<evidence type="ECO:0000256" key="2">
    <source>
        <dbReference type="ARBA" id="ARBA00004202"/>
    </source>
</evidence>
<dbReference type="NCBIfam" id="TIGR03706">
    <property type="entry name" value="exo_poly_only"/>
    <property type="match status" value="1"/>
</dbReference>
<evidence type="ECO:0000313" key="14">
    <source>
        <dbReference type="EMBL" id="MTH45874.1"/>
    </source>
</evidence>
<dbReference type="InterPro" id="IPR043129">
    <property type="entry name" value="ATPase_NBD"/>
</dbReference>
<feature type="domain" description="Ppx/GppA phosphatase C-terminal" evidence="13">
    <location>
        <begin position="314"/>
        <end position="490"/>
    </location>
</feature>
<dbReference type="InterPro" id="IPR030673">
    <property type="entry name" value="PyroPPase_GppA_Ppx"/>
</dbReference>
<evidence type="ECO:0000256" key="8">
    <source>
        <dbReference type="ARBA" id="ARBA00022801"/>
    </source>
</evidence>
<dbReference type="FunFam" id="3.30.420.150:FF:000001">
    <property type="entry name" value="Guanosine-5'-triphosphate,3'-diphosphate pyrophosphatase"/>
    <property type="match status" value="1"/>
</dbReference>
<dbReference type="GO" id="GO:0004309">
    <property type="term" value="F:exopolyphosphatase activity"/>
    <property type="evidence" value="ECO:0007669"/>
    <property type="project" value="UniProtKB-EC"/>
</dbReference>
<evidence type="ECO:0000259" key="12">
    <source>
        <dbReference type="Pfam" id="PF02541"/>
    </source>
</evidence>
<evidence type="ECO:0000313" key="15">
    <source>
        <dbReference type="Proteomes" id="UP000477739"/>
    </source>
</evidence>
<reference evidence="14 15" key="1">
    <citation type="submission" date="2019-11" db="EMBL/GenBank/DDBJ databases">
        <title>Escherichia alba sp. nov. isolated from the gut of plastic-eating superworms Zophobas atratus.</title>
        <authorList>
            <person name="Yang Y."/>
        </authorList>
    </citation>
    <scope>NUCLEOTIDE SEQUENCE [LARGE SCALE GENOMIC DNA]</scope>
    <source>
        <strain evidence="15">BIT-B35</strain>
    </source>
</reference>
<proteinExistence type="inferred from homology"/>
<dbReference type="SUPFAM" id="SSF53067">
    <property type="entry name" value="Actin-like ATPase domain"/>
    <property type="match status" value="2"/>
</dbReference>
<dbReference type="PANTHER" id="PTHR30005:SF14">
    <property type="entry name" value="EXOPOLYPHOSPHATASE"/>
    <property type="match status" value="1"/>
</dbReference>
<comment type="similarity">
    <text evidence="3">Belongs to the GppA/Ppx family.</text>
</comment>
<evidence type="ECO:0000256" key="10">
    <source>
        <dbReference type="ARBA" id="ARBA00023136"/>
    </source>
</evidence>
<evidence type="ECO:0000259" key="13">
    <source>
        <dbReference type="Pfam" id="PF21447"/>
    </source>
</evidence>
<evidence type="ECO:0000256" key="5">
    <source>
        <dbReference type="ARBA" id="ARBA00012451"/>
    </source>
</evidence>
<keyword evidence="8 14" id="KW-0378">Hydrolase</keyword>
<dbReference type="FunFam" id="1.10.3210.10:FF:000006">
    <property type="entry name" value="Exopolyphosphatase"/>
    <property type="match status" value="1"/>
</dbReference>
<keyword evidence="15" id="KW-1185">Reference proteome</keyword>
<dbReference type="Gene3D" id="3.30.420.150">
    <property type="entry name" value="Exopolyphosphatase. Domain 2"/>
    <property type="match status" value="1"/>
</dbReference>
<dbReference type="FunFam" id="3.30.420.40:FF:000023">
    <property type="entry name" value="Guanosine-5'-triphosphate,3'-diphosphate pyrophosphatase"/>
    <property type="match status" value="1"/>
</dbReference>
<evidence type="ECO:0000256" key="9">
    <source>
        <dbReference type="ARBA" id="ARBA00022842"/>
    </source>
</evidence>
<dbReference type="FunFam" id="3.30.70.2260:FF:000001">
    <property type="entry name" value="Exopolyphosphatase"/>
    <property type="match status" value="1"/>
</dbReference>
<dbReference type="GO" id="GO:0005886">
    <property type="term" value="C:plasma membrane"/>
    <property type="evidence" value="ECO:0007669"/>
    <property type="project" value="UniProtKB-SubCell"/>
</dbReference>
<dbReference type="AlphaFoldDB" id="A0A6L6IIW1"/>
<dbReference type="Pfam" id="PF21447">
    <property type="entry name" value="Ppx-GppA_III"/>
    <property type="match status" value="1"/>
</dbReference>
<comment type="cofactor">
    <cofactor evidence="1">
        <name>Mg(2+)</name>
        <dbReference type="ChEBI" id="CHEBI:18420"/>
    </cofactor>
</comment>
<comment type="catalytic activity">
    <reaction evidence="11">
        <text>[phosphate](n) + H2O = [phosphate](n-1) + phosphate + H(+)</text>
        <dbReference type="Rhea" id="RHEA:21528"/>
        <dbReference type="Rhea" id="RHEA-COMP:9859"/>
        <dbReference type="Rhea" id="RHEA-COMP:14279"/>
        <dbReference type="ChEBI" id="CHEBI:15377"/>
        <dbReference type="ChEBI" id="CHEBI:15378"/>
        <dbReference type="ChEBI" id="CHEBI:16838"/>
        <dbReference type="ChEBI" id="CHEBI:43474"/>
        <dbReference type="EC" id="3.6.1.11"/>
    </reaction>
</comment>
<organism evidence="14 15">
    <name type="scientific">Intestinirhabdus alba</name>
    <dbReference type="NCBI Taxonomy" id="2899544"/>
    <lineage>
        <taxon>Bacteria</taxon>
        <taxon>Pseudomonadati</taxon>
        <taxon>Pseudomonadota</taxon>
        <taxon>Gammaproteobacteria</taxon>
        <taxon>Enterobacterales</taxon>
        <taxon>Enterobacteriaceae</taxon>
        <taxon>Intestinirhabdus</taxon>
    </lineage>
</organism>
<dbReference type="Gene3D" id="1.10.3210.10">
    <property type="entry name" value="Hypothetical protein af1432"/>
    <property type="match status" value="1"/>
</dbReference>
<dbReference type="CDD" id="cd24116">
    <property type="entry name" value="ASKHA_NBD_EcPPX-like"/>
    <property type="match status" value="1"/>
</dbReference>
<keyword evidence="9" id="KW-0460">Magnesium</keyword>
<dbReference type="Proteomes" id="UP000477739">
    <property type="component" value="Unassembled WGS sequence"/>
</dbReference>
<evidence type="ECO:0000256" key="7">
    <source>
        <dbReference type="ARBA" id="ARBA00022475"/>
    </source>
</evidence>
<dbReference type="PIRSF" id="PIRSF001267">
    <property type="entry name" value="Pyrophosphatase_GppA_Ppx"/>
    <property type="match status" value="1"/>
</dbReference>
<dbReference type="Gene3D" id="3.30.70.2260">
    <property type="match status" value="1"/>
</dbReference>
<dbReference type="InterPro" id="IPR003695">
    <property type="entry name" value="Ppx_GppA_N"/>
</dbReference>
<dbReference type="PANTHER" id="PTHR30005">
    <property type="entry name" value="EXOPOLYPHOSPHATASE"/>
    <property type="match status" value="1"/>
</dbReference>
<evidence type="ECO:0000256" key="3">
    <source>
        <dbReference type="ARBA" id="ARBA00007125"/>
    </source>
</evidence>
<evidence type="ECO:0000256" key="1">
    <source>
        <dbReference type="ARBA" id="ARBA00001946"/>
    </source>
</evidence>
<accession>A0A6L6IIW1</accession>
<dbReference type="EMBL" id="WMJZ01000006">
    <property type="protein sequence ID" value="MTH45874.1"/>
    <property type="molecule type" value="Genomic_DNA"/>
</dbReference>
<feature type="domain" description="Ppx/GppA phosphatase N-terminal" evidence="12">
    <location>
        <begin position="26"/>
        <end position="308"/>
    </location>
</feature>
<name>A0A6L6IIW1_9ENTR</name>
<dbReference type="Gene3D" id="3.30.420.40">
    <property type="match status" value="1"/>
</dbReference>